<dbReference type="AlphaFoldDB" id="A0A6N2WZS5"/>
<dbReference type="EMBL" id="CACRSU010000048">
    <property type="protein sequence ID" value="VYT46988.1"/>
    <property type="molecule type" value="Genomic_DNA"/>
</dbReference>
<accession>A0A6N2WZS5</accession>
<proteinExistence type="predicted"/>
<gene>
    <name evidence="1" type="ORF">BILFYP9_03979</name>
</gene>
<reference evidence="1" key="1">
    <citation type="submission" date="2019-11" db="EMBL/GenBank/DDBJ databases">
        <authorList>
            <person name="Feng L."/>
        </authorList>
    </citation>
    <scope>NUCLEOTIDE SEQUENCE</scope>
    <source>
        <strain evidence="1">BintestinalisLFYP9</strain>
    </source>
</reference>
<name>A0A6N2WZS5_9BACE</name>
<protein>
    <recommendedName>
        <fullName evidence="2">DUF4221 domain-containing protein</fullName>
    </recommendedName>
</protein>
<dbReference type="RefSeq" id="WP_138292822.1">
    <property type="nucleotide sequence ID" value="NZ_BAABZC010000001.1"/>
</dbReference>
<organism evidence="1">
    <name type="scientific">Bacteroides intestinalis</name>
    <dbReference type="NCBI Taxonomy" id="329854"/>
    <lineage>
        <taxon>Bacteria</taxon>
        <taxon>Pseudomonadati</taxon>
        <taxon>Bacteroidota</taxon>
        <taxon>Bacteroidia</taxon>
        <taxon>Bacteroidales</taxon>
        <taxon>Bacteroidaceae</taxon>
        <taxon>Bacteroides</taxon>
    </lineage>
</organism>
<sequence>MKYVLYLLFSVLFMACAERKLQQKMESFPVEMLLYADRIRVDEIISPEQIVLKKQSILVTDSRNYDAMLYQYSLPEFKCIYEGGAKGQAEEEFQVYPRIWRTLTDKVYIGGYTEFSLKSFRMDSTCHLSFEKKHELPISSDIPNDRHIVRDSLYIYNETDKLAIKKINLNTLHEMGQILFEPDDHSEKYYYKNSGIMIANDSLIIYAYKYKKQIDFYSVDSMKLCKRLVGDDITPRIVIGDLENSVVYYNELIAGKRYFYARGEGKKKECIIEVFDYSGHSIAKYTLDIMPNPFDVDEENRIIYGYNSEFFEDGFLKFTF</sequence>
<evidence type="ECO:0008006" key="2">
    <source>
        <dbReference type="Google" id="ProtNLM"/>
    </source>
</evidence>
<evidence type="ECO:0000313" key="1">
    <source>
        <dbReference type="EMBL" id="VYT46988.1"/>
    </source>
</evidence>
<dbReference type="PROSITE" id="PS51257">
    <property type="entry name" value="PROKAR_LIPOPROTEIN"/>
    <property type="match status" value="1"/>
</dbReference>